<keyword evidence="5" id="KW-0143">Chaperone</keyword>
<dbReference type="SUPFAM" id="SSF144122">
    <property type="entry name" value="Tim10-like"/>
    <property type="match status" value="1"/>
</dbReference>
<evidence type="ECO:0000256" key="4">
    <source>
        <dbReference type="ARBA" id="ARBA00023010"/>
    </source>
</evidence>
<keyword evidence="5" id="KW-0496">Mitochondrion</keyword>
<comment type="subcellular location">
    <subcellularLocation>
        <location evidence="5">Mitochondrion inner membrane</location>
        <topology evidence="5">Peripheral membrane protein</topology>
        <orientation evidence="5">Intermembrane side</orientation>
    </subcellularLocation>
</comment>
<name>A0A0C9UV17_SPHS4</name>
<accession>A0A0C9UV17</accession>
<sequence length="102" mass="11107">MSSFFGTPSSPPPPPPSRDPDAVKKISAAILHQNAIAKSQTFLNIAGDKCFLKCVTKPGRALTSAEETCLARCGQRYMEAFDMVSRTVTTRARQEVNNSNMD</sequence>
<evidence type="ECO:0000256" key="3">
    <source>
        <dbReference type="ARBA" id="ARBA00022927"/>
    </source>
</evidence>
<dbReference type="Gene3D" id="1.10.287.810">
    <property type="entry name" value="Mitochondrial import inner membrane translocase subunit tim13 like domains"/>
    <property type="match status" value="1"/>
</dbReference>
<dbReference type="InterPro" id="IPR004217">
    <property type="entry name" value="Tim10-like"/>
</dbReference>
<comment type="subunit">
    <text evidence="5">Heterohexamer.</text>
</comment>
<evidence type="ECO:0000256" key="5">
    <source>
        <dbReference type="RuleBase" id="RU367043"/>
    </source>
</evidence>
<dbReference type="OrthoDB" id="7813104at2759"/>
<comment type="domain">
    <text evidence="5">The twin CX3C motif contains 4 conserved Cys residues that form 2 disulfide bonds in the mitochondrial intermembrane space.</text>
</comment>
<gene>
    <name evidence="8" type="ORF">M422DRAFT_33121</name>
</gene>
<keyword evidence="2 5" id="KW-0472">Membrane</keyword>
<dbReference type="HOGENOM" id="CLU_141397_0_1_1"/>
<evidence type="ECO:0000313" key="9">
    <source>
        <dbReference type="Proteomes" id="UP000054279"/>
    </source>
</evidence>
<feature type="domain" description="Tim10-like" evidence="7">
    <location>
        <begin position="30"/>
        <end position="88"/>
    </location>
</feature>
<comment type="function">
    <text evidence="5">Mitochondrial intermembrane chaperone that participates in the import and insertion of some multi-pass transmembrane proteins into the mitochondrial inner membrane. Also required for the transfer of beta-barrel precursors from the TOM complex to the sorting and assembly machinery (SAM complex) of the outer membrane. Acts as a chaperone-like protein that protects the hydrophobic precursors from aggregation and guide them through the mitochondrial intermembrane space.</text>
</comment>
<keyword evidence="2 5" id="KW-0999">Mitochondrion inner membrane</keyword>
<evidence type="ECO:0000259" key="7">
    <source>
        <dbReference type="Pfam" id="PF02953"/>
    </source>
</evidence>
<keyword evidence="4 5" id="KW-0811">Translocation</keyword>
<evidence type="ECO:0000313" key="8">
    <source>
        <dbReference type="EMBL" id="KIJ38694.1"/>
    </source>
</evidence>
<protein>
    <recommendedName>
        <fullName evidence="5">Mitochondrial import inner membrane translocase subunit</fullName>
    </recommendedName>
</protein>
<dbReference type="Proteomes" id="UP000054279">
    <property type="component" value="Unassembled WGS sequence"/>
</dbReference>
<organism evidence="8 9">
    <name type="scientific">Sphaerobolus stellatus (strain SS14)</name>
    <dbReference type="NCBI Taxonomy" id="990650"/>
    <lineage>
        <taxon>Eukaryota</taxon>
        <taxon>Fungi</taxon>
        <taxon>Dikarya</taxon>
        <taxon>Basidiomycota</taxon>
        <taxon>Agaricomycotina</taxon>
        <taxon>Agaricomycetes</taxon>
        <taxon>Phallomycetidae</taxon>
        <taxon>Geastrales</taxon>
        <taxon>Sphaerobolaceae</taxon>
        <taxon>Sphaerobolus</taxon>
    </lineage>
</organism>
<keyword evidence="3 5" id="KW-0653">Protein transport</keyword>
<reference evidence="8 9" key="1">
    <citation type="submission" date="2014-06" db="EMBL/GenBank/DDBJ databases">
        <title>Evolutionary Origins and Diversification of the Mycorrhizal Mutualists.</title>
        <authorList>
            <consortium name="DOE Joint Genome Institute"/>
            <consortium name="Mycorrhizal Genomics Consortium"/>
            <person name="Kohler A."/>
            <person name="Kuo A."/>
            <person name="Nagy L.G."/>
            <person name="Floudas D."/>
            <person name="Copeland A."/>
            <person name="Barry K.W."/>
            <person name="Cichocki N."/>
            <person name="Veneault-Fourrey C."/>
            <person name="LaButti K."/>
            <person name="Lindquist E.A."/>
            <person name="Lipzen A."/>
            <person name="Lundell T."/>
            <person name="Morin E."/>
            <person name="Murat C."/>
            <person name="Riley R."/>
            <person name="Ohm R."/>
            <person name="Sun H."/>
            <person name="Tunlid A."/>
            <person name="Henrissat B."/>
            <person name="Grigoriev I.V."/>
            <person name="Hibbett D.S."/>
            <person name="Martin F."/>
        </authorList>
    </citation>
    <scope>NUCLEOTIDE SEQUENCE [LARGE SCALE GENOMIC DNA]</scope>
    <source>
        <strain evidence="8 9">SS14</strain>
    </source>
</reference>
<comment type="similarity">
    <text evidence="1 5">Belongs to the small Tim family.</text>
</comment>
<feature type="region of interest" description="Disordered" evidence="6">
    <location>
        <begin position="1"/>
        <end position="22"/>
    </location>
</feature>
<evidence type="ECO:0000256" key="1">
    <source>
        <dbReference type="ARBA" id="ARBA00006720"/>
    </source>
</evidence>
<dbReference type="GO" id="GO:0005743">
    <property type="term" value="C:mitochondrial inner membrane"/>
    <property type="evidence" value="ECO:0007669"/>
    <property type="project" value="UniProtKB-SubCell"/>
</dbReference>
<dbReference type="InterPro" id="IPR035427">
    <property type="entry name" value="Tim10-like_dom_sf"/>
</dbReference>
<keyword evidence="9" id="KW-1185">Reference proteome</keyword>
<dbReference type="AlphaFoldDB" id="A0A0C9UV17"/>
<dbReference type="EMBL" id="KN837158">
    <property type="protein sequence ID" value="KIJ38694.1"/>
    <property type="molecule type" value="Genomic_DNA"/>
</dbReference>
<proteinExistence type="inferred from homology"/>
<keyword evidence="5" id="KW-0813">Transport</keyword>
<keyword evidence="5" id="KW-1015">Disulfide bond</keyword>
<evidence type="ECO:0000256" key="6">
    <source>
        <dbReference type="SAM" id="MobiDB-lite"/>
    </source>
</evidence>
<evidence type="ECO:0000256" key="2">
    <source>
        <dbReference type="ARBA" id="ARBA00022792"/>
    </source>
</evidence>
<dbReference type="GO" id="GO:0015031">
    <property type="term" value="P:protein transport"/>
    <property type="evidence" value="ECO:0007669"/>
    <property type="project" value="UniProtKB-KW"/>
</dbReference>
<dbReference type="Pfam" id="PF02953">
    <property type="entry name" value="zf-Tim10_DDP"/>
    <property type="match status" value="1"/>
</dbReference>